<comment type="catalytic activity">
    <reaction evidence="1">
        <text>[phosphatase 2A protein]-C-terminal L-leucine + S-adenosyl-L-methionine = [phosphatase 2A protein]-C-terminal L-leucine methyl ester + S-adenosyl-L-homocysteine</text>
        <dbReference type="Rhea" id="RHEA:48544"/>
        <dbReference type="Rhea" id="RHEA-COMP:12134"/>
        <dbReference type="Rhea" id="RHEA-COMP:12135"/>
        <dbReference type="ChEBI" id="CHEBI:57856"/>
        <dbReference type="ChEBI" id="CHEBI:59789"/>
        <dbReference type="ChEBI" id="CHEBI:90516"/>
        <dbReference type="ChEBI" id="CHEBI:90517"/>
        <dbReference type="EC" id="2.1.1.233"/>
    </reaction>
</comment>
<organism evidence="9 10">
    <name type="scientific">Ranatra chinensis</name>
    <dbReference type="NCBI Taxonomy" id="642074"/>
    <lineage>
        <taxon>Eukaryota</taxon>
        <taxon>Metazoa</taxon>
        <taxon>Ecdysozoa</taxon>
        <taxon>Arthropoda</taxon>
        <taxon>Hexapoda</taxon>
        <taxon>Insecta</taxon>
        <taxon>Pterygota</taxon>
        <taxon>Neoptera</taxon>
        <taxon>Paraneoptera</taxon>
        <taxon>Hemiptera</taxon>
        <taxon>Heteroptera</taxon>
        <taxon>Panheteroptera</taxon>
        <taxon>Nepomorpha</taxon>
        <taxon>Nepidae</taxon>
        <taxon>Ranatrinae</taxon>
        <taxon>Ranatra</taxon>
    </lineage>
</organism>
<dbReference type="Proteomes" id="UP001558652">
    <property type="component" value="Unassembled WGS sequence"/>
</dbReference>
<evidence type="ECO:0000256" key="2">
    <source>
        <dbReference type="ARBA" id="ARBA00010703"/>
    </source>
</evidence>
<name>A0ABD0Y8Q0_9HEMI</name>
<keyword evidence="5" id="KW-0808">Transferase</keyword>
<dbReference type="GO" id="GO:0032259">
    <property type="term" value="P:methylation"/>
    <property type="evidence" value="ECO:0007669"/>
    <property type="project" value="UniProtKB-KW"/>
</dbReference>
<evidence type="ECO:0000256" key="5">
    <source>
        <dbReference type="ARBA" id="ARBA00022679"/>
    </source>
</evidence>
<feature type="binding site" evidence="8">
    <location>
        <begin position="127"/>
        <end position="128"/>
    </location>
    <ligand>
        <name>S-adenosyl-L-methionine</name>
        <dbReference type="ChEBI" id="CHEBI:59789"/>
    </ligand>
</feature>
<feature type="binding site" evidence="8">
    <location>
        <position position="154"/>
    </location>
    <ligand>
        <name>S-adenosyl-L-methionine</name>
        <dbReference type="ChEBI" id="CHEBI:59789"/>
    </ligand>
</feature>
<feature type="binding site" evidence="8">
    <location>
        <position position="33"/>
    </location>
    <ligand>
        <name>S-adenosyl-L-methionine</name>
        <dbReference type="ChEBI" id="CHEBI:59789"/>
    </ligand>
</feature>
<dbReference type="Pfam" id="PF04072">
    <property type="entry name" value="LCM"/>
    <property type="match status" value="1"/>
</dbReference>
<dbReference type="AlphaFoldDB" id="A0ABD0Y8Q0"/>
<dbReference type="InterPro" id="IPR007213">
    <property type="entry name" value="Ppm1/Ppm2/Tcmp"/>
</dbReference>
<sequence>MVERGYFKDDFVRFFTQKSVRRSPLINLGYYVRATVVETFLKSFLQNASSEVQILSLGAGFDTSFFRLQSILTASFKYYEVDFPEVVHNKIGCMVNNEKLSTLLGSYEISDGGFELRSARYCIVSQDLSDTAALDKALVSLGMDYNLPTLLFSECAITYMREEESTGLIGWAARSFPKGIFFTYEQIHPDDGFGMFMKKHFQNINSPICSVDAYKTLEDQNQRYLSAVCKF</sequence>
<dbReference type="PIRSF" id="PIRSF016305">
    <property type="entry name" value="LCM_mtfrase"/>
    <property type="match status" value="1"/>
</dbReference>
<accession>A0ABD0Y8Q0</accession>
<protein>
    <recommendedName>
        <fullName evidence="3">[phosphatase 2A protein]-leucine-carboxy methyltransferase</fullName>
        <ecNumber evidence="3">2.1.1.233</ecNumber>
    </recommendedName>
    <alternativeName>
        <fullName evidence="7">[Phosphatase 2A protein]-leucine-carboxy methyltransferase 1</fullName>
    </alternativeName>
</protein>
<dbReference type="PANTHER" id="PTHR46529:SF1">
    <property type="entry name" value="TRNA WYBUTOSINE-SYNTHESIZING PROTEIN 4"/>
    <property type="match status" value="1"/>
</dbReference>
<gene>
    <name evidence="9" type="ORF">AAG570_001488</name>
</gene>
<keyword evidence="4" id="KW-0489">Methyltransferase</keyword>
<comment type="caution">
    <text evidence="9">The sequence shown here is derived from an EMBL/GenBank/DDBJ whole genome shotgun (WGS) entry which is preliminary data.</text>
</comment>
<evidence type="ECO:0000256" key="8">
    <source>
        <dbReference type="PIRSR" id="PIRSR016305-1"/>
    </source>
</evidence>
<evidence type="ECO:0000256" key="7">
    <source>
        <dbReference type="ARBA" id="ARBA00032526"/>
    </source>
</evidence>
<evidence type="ECO:0000313" key="9">
    <source>
        <dbReference type="EMBL" id="KAL1123715.1"/>
    </source>
</evidence>
<dbReference type="InterPro" id="IPR016651">
    <property type="entry name" value="LCMT1"/>
</dbReference>
<dbReference type="Gene3D" id="3.40.50.150">
    <property type="entry name" value="Vaccinia Virus protein VP39"/>
    <property type="match status" value="1"/>
</dbReference>
<dbReference type="InterPro" id="IPR029063">
    <property type="entry name" value="SAM-dependent_MTases_sf"/>
</dbReference>
<dbReference type="SUPFAM" id="SSF53335">
    <property type="entry name" value="S-adenosyl-L-methionine-dependent methyltransferases"/>
    <property type="match status" value="1"/>
</dbReference>
<dbReference type="EC" id="2.1.1.233" evidence="3"/>
<reference evidence="9 10" key="1">
    <citation type="submission" date="2024-07" db="EMBL/GenBank/DDBJ databases">
        <title>Chromosome-level genome assembly of the water stick insect Ranatra chinensis (Heteroptera: Nepidae).</title>
        <authorList>
            <person name="Liu X."/>
        </authorList>
    </citation>
    <scope>NUCLEOTIDE SEQUENCE [LARGE SCALE GENOMIC DNA]</scope>
    <source>
        <strain evidence="9">Cailab_2021Rc</strain>
        <tissue evidence="9">Muscle</tissue>
    </source>
</reference>
<evidence type="ECO:0000313" key="10">
    <source>
        <dbReference type="Proteomes" id="UP001558652"/>
    </source>
</evidence>
<dbReference type="EMBL" id="JBFDAA010000011">
    <property type="protein sequence ID" value="KAL1123715.1"/>
    <property type="molecule type" value="Genomic_DNA"/>
</dbReference>
<evidence type="ECO:0000256" key="1">
    <source>
        <dbReference type="ARBA" id="ARBA00000724"/>
    </source>
</evidence>
<evidence type="ECO:0000256" key="6">
    <source>
        <dbReference type="ARBA" id="ARBA00022691"/>
    </source>
</evidence>
<keyword evidence="10" id="KW-1185">Reference proteome</keyword>
<proteinExistence type="inferred from homology"/>
<evidence type="ECO:0000256" key="3">
    <source>
        <dbReference type="ARBA" id="ARBA00012834"/>
    </source>
</evidence>
<feature type="binding site" evidence="8">
    <location>
        <position position="58"/>
    </location>
    <ligand>
        <name>S-adenosyl-L-methionine</name>
        <dbReference type="ChEBI" id="CHEBI:59789"/>
    </ligand>
</feature>
<evidence type="ECO:0000256" key="4">
    <source>
        <dbReference type="ARBA" id="ARBA00022603"/>
    </source>
</evidence>
<dbReference type="GO" id="GO:0018423">
    <property type="term" value="F:protein C-terminal leucine carboxyl O-methyltransferase activity"/>
    <property type="evidence" value="ECO:0007669"/>
    <property type="project" value="UniProtKB-EC"/>
</dbReference>
<comment type="similarity">
    <text evidence="2">Belongs to the methyltransferase superfamily. LCMT family.</text>
</comment>
<dbReference type="PANTHER" id="PTHR46529">
    <property type="entry name" value="TRNA WYBUTOSINE-SYNTHESIZING PROTEIN 4"/>
    <property type="match status" value="1"/>
</dbReference>
<keyword evidence="6 8" id="KW-0949">S-adenosyl-L-methionine</keyword>